<dbReference type="Gramene" id="PNT71882">
    <property type="protein sequence ID" value="PNT71882"/>
    <property type="gene ID" value="BRADI_2g36817v3"/>
</dbReference>
<evidence type="ECO:0000259" key="3">
    <source>
        <dbReference type="Pfam" id="PF24758"/>
    </source>
</evidence>
<proteinExistence type="predicted"/>
<dbReference type="CDD" id="cd22160">
    <property type="entry name" value="F-box_AtFBL13-like"/>
    <property type="match status" value="1"/>
</dbReference>
<feature type="region of interest" description="Disordered" evidence="1">
    <location>
        <begin position="20"/>
        <end position="46"/>
    </location>
</feature>
<reference evidence="4" key="2">
    <citation type="submission" date="2017-06" db="EMBL/GenBank/DDBJ databases">
        <title>WGS assembly of Brachypodium distachyon.</title>
        <authorList>
            <consortium name="The International Brachypodium Initiative"/>
            <person name="Lucas S."/>
            <person name="Harmon-Smith M."/>
            <person name="Lail K."/>
            <person name="Tice H."/>
            <person name="Grimwood J."/>
            <person name="Bruce D."/>
            <person name="Barry K."/>
            <person name="Shu S."/>
            <person name="Lindquist E."/>
            <person name="Wang M."/>
            <person name="Pitluck S."/>
            <person name="Vogel J.P."/>
            <person name="Garvin D.F."/>
            <person name="Mockler T.C."/>
            <person name="Schmutz J."/>
            <person name="Rokhsar D."/>
            <person name="Bevan M.W."/>
        </authorList>
    </citation>
    <scope>NUCLEOTIDE SEQUENCE</scope>
    <source>
        <strain evidence="4">Bd21</strain>
    </source>
</reference>
<dbReference type="Proteomes" id="UP000008810">
    <property type="component" value="Chromosome 2"/>
</dbReference>
<dbReference type="OrthoDB" id="584579at2759"/>
<evidence type="ECO:0000313" key="5">
    <source>
        <dbReference type="EnsemblPlants" id="KQK07656"/>
    </source>
</evidence>
<dbReference type="SUPFAM" id="SSF81383">
    <property type="entry name" value="F-box domain"/>
    <property type="match status" value="1"/>
</dbReference>
<dbReference type="InterPro" id="IPR032675">
    <property type="entry name" value="LRR_dom_sf"/>
</dbReference>
<dbReference type="EMBL" id="CM000881">
    <property type="protein sequence ID" value="PNT71882.1"/>
    <property type="molecule type" value="Genomic_DNA"/>
</dbReference>
<accession>I1HM52</accession>
<dbReference type="InterPro" id="IPR055411">
    <property type="entry name" value="LRR_FXL15/At3g58940/PEG3-like"/>
</dbReference>
<protein>
    <submittedName>
        <fullName evidence="4 5">Uncharacterized protein</fullName>
    </submittedName>
</protein>
<feature type="compositionally biased region" description="Low complexity" evidence="1">
    <location>
        <begin position="20"/>
        <end position="35"/>
    </location>
</feature>
<dbReference type="eggNOG" id="ENOG502SXR2">
    <property type="taxonomic scope" value="Eukaryota"/>
</dbReference>
<dbReference type="InterPro" id="IPR053781">
    <property type="entry name" value="F-box_AtFBL13-like"/>
</dbReference>
<dbReference type="PANTHER" id="PTHR32141">
    <property type="match status" value="1"/>
</dbReference>
<sequence>MKKAAAAEVSVAGAAAPVPATTKTGAADVTAAKRGASGGSRRRRRRARARADLISSLPDAVLGTIISLLPTKDGARTQAIARRWRPLWRSAPLNLDATGLSFGNSNGFAIVSSILSDHPGPARRFHFPSIRVFNDEDHSAQIQSWFHSRGLTNLQELDIGFNLFPKFRLFGQTRQLTEPFPLPSSVLRFASTLLVARIGYCKIAHPLNLPVLKQLTLKFVSISEDVLYRLISGCHALETLFLDTICGVACLRVSSPTLKTIRLSSWLLREGELVIEDAPHLERLLLPHPGSGCKIIRVIRAPRLEIVGPLLPLVSDIGIASHQVFQRTIPVSLENPICNVKVLALQFSGPDLNAVLDILSRFPCLEILYVIWEKYRQTDLKNLSHYEPPDPVKCLETHLKKLVLENYKGSEQYASFARFFVLNAKVLKEIKFGVDQKINKAWVADQHRLLEVETRASQDAQLEFRLGSSSMYMDAHDLSMADPFSIALW</sequence>
<gene>
    <name evidence="5" type="primary">LOC100826025</name>
    <name evidence="4" type="ORF">BRADI_2g36817v3</name>
</gene>
<evidence type="ECO:0000256" key="1">
    <source>
        <dbReference type="SAM" id="MobiDB-lite"/>
    </source>
</evidence>
<dbReference type="GeneID" id="100826025"/>
<dbReference type="RefSeq" id="XP_003566597.1">
    <property type="nucleotide sequence ID" value="XM_003566549.4"/>
</dbReference>
<dbReference type="InterPro" id="IPR055302">
    <property type="entry name" value="F-box_dom-containing"/>
</dbReference>
<evidence type="ECO:0000313" key="6">
    <source>
        <dbReference type="Proteomes" id="UP000008810"/>
    </source>
</evidence>
<dbReference type="EnsemblPlants" id="KQK07656">
    <property type="protein sequence ID" value="KQK07656"/>
    <property type="gene ID" value="BRADI_2g36817v3"/>
</dbReference>
<dbReference type="PANTHER" id="PTHR32141:SF45">
    <property type="entry name" value="OS07G0285200 PROTEIN"/>
    <property type="match status" value="1"/>
</dbReference>
<dbReference type="InterPro" id="IPR006566">
    <property type="entry name" value="FBD"/>
</dbReference>
<dbReference type="Pfam" id="PF24758">
    <property type="entry name" value="LRR_At5g56370"/>
    <property type="match status" value="1"/>
</dbReference>
<feature type="domain" description="F-box/LRR-repeat protein 15/At3g58940/PEG3-like LRR" evidence="3">
    <location>
        <begin position="143"/>
        <end position="370"/>
    </location>
</feature>
<reference evidence="5" key="3">
    <citation type="submission" date="2018-08" db="UniProtKB">
        <authorList>
            <consortium name="EnsemblPlants"/>
        </authorList>
    </citation>
    <scope>IDENTIFICATION</scope>
    <source>
        <strain evidence="5">cv. Bd21</strain>
    </source>
</reference>
<dbReference type="HOGENOM" id="CLU_023151_0_1_1"/>
<evidence type="ECO:0000313" key="4">
    <source>
        <dbReference type="EMBL" id="KQK07656.1"/>
    </source>
</evidence>
<dbReference type="InterPro" id="IPR036047">
    <property type="entry name" value="F-box-like_dom_sf"/>
</dbReference>
<keyword evidence="6" id="KW-1185">Reference proteome</keyword>
<dbReference type="SUPFAM" id="SSF52047">
    <property type="entry name" value="RNI-like"/>
    <property type="match status" value="1"/>
</dbReference>
<dbReference type="EnsemblPlants" id="PNT71882">
    <property type="protein sequence ID" value="PNT71882"/>
    <property type="gene ID" value="BRADI_2g36817v3"/>
</dbReference>
<feature type="domain" description="FBD" evidence="2">
    <location>
        <begin position="390"/>
        <end position="432"/>
    </location>
</feature>
<dbReference type="Gramene" id="KQK07656">
    <property type="protein sequence ID" value="KQK07656"/>
    <property type="gene ID" value="BRADI_2g36817v3"/>
</dbReference>
<dbReference type="KEGG" id="bdi:100826025"/>
<name>I1HM52_BRADI</name>
<evidence type="ECO:0000259" key="2">
    <source>
        <dbReference type="Pfam" id="PF08387"/>
    </source>
</evidence>
<dbReference type="OMA" id="LERMTIC"/>
<organism evidence="4">
    <name type="scientific">Brachypodium distachyon</name>
    <name type="common">Purple false brome</name>
    <name type="synonym">Trachynia distachya</name>
    <dbReference type="NCBI Taxonomy" id="15368"/>
    <lineage>
        <taxon>Eukaryota</taxon>
        <taxon>Viridiplantae</taxon>
        <taxon>Streptophyta</taxon>
        <taxon>Embryophyta</taxon>
        <taxon>Tracheophyta</taxon>
        <taxon>Spermatophyta</taxon>
        <taxon>Magnoliopsida</taxon>
        <taxon>Liliopsida</taxon>
        <taxon>Poales</taxon>
        <taxon>Poaceae</taxon>
        <taxon>BOP clade</taxon>
        <taxon>Pooideae</taxon>
        <taxon>Stipodae</taxon>
        <taxon>Brachypodieae</taxon>
        <taxon>Brachypodium</taxon>
    </lineage>
</organism>
<dbReference type="EMBL" id="CM000881">
    <property type="protein sequence ID" value="KQK07656.1"/>
    <property type="molecule type" value="Genomic_DNA"/>
</dbReference>
<reference evidence="4 5" key="1">
    <citation type="journal article" date="2010" name="Nature">
        <title>Genome sequencing and analysis of the model grass Brachypodium distachyon.</title>
        <authorList>
            <consortium name="International Brachypodium Initiative"/>
        </authorList>
    </citation>
    <scope>NUCLEOTIDE SEQUENCE [LARGE SCALE GENOMIC DNA]</scope>
    <source>
        <strain evidence="4">Bd21</strain>
        <strain evidence="5">cv. Bd21</strain>
    </source>
</reference>
<dbReference type="Pfam" id="PF08387">
    <property type="entry name" value="FBD"/>
    <property type="match status" value="1"/>
</dbReference>
<dbReference type="AlphaFoldDB" id="I1HM52"/>
<dbReference type="Gene3D" id="3.80.10.10">
    <property type="entry name" value="Ribonuclease Inhibitor"/>
    <property type="match status" value="1"/>
</dbReference>